<gene>
    <name evidence="1" type="ORF">IE4872_PD02077</name>
</gene>
<organism evidence="1 2">
    <name type="scientific">Rhizobium gallicum</name>
    <dbReference type="NCBI Taxonomy" id="56730"/>
    <lineage>
        <taxon>Bacteria</taxon>
        <taxon>Pseudomonadati</taxon>
        <taxon>Pseudomonadota</taxon>
        <taxon>Alphaproteobacteria</taxon>
        <taxon>Hyphomicrobiales</taxon>
        <taxon>Rhizobiaceae</taxon>
        <taxon>Rhizobium/Agrobacterium group</taxon>
        <taxon>Rhizobium</taxon>
    </lineage>
</organism>
<keyword evidence="1" id="KW-0614">Plasmid</keyword>
<evidence type="ECO:0000313" key="1">
    <source>
        <dbReference type="EMBL" id="APO72590.1"/>
    </source>
</evidence>
<dbReference type="AlphaFoldDB" id="A0A1L5NXH3"/>
<name>A0A1L5NXH3_9HYPH</name>
<geneLocation type="plasmid" evidence="2">
    <name>prgalie4872d</name>
</geneLocation>
<dbReference type="Proteomes" id="UP000184749">
    <property type="component" value="Plasmid pRgalIE4872d"/>
</dbReference>
<reference evidence="1 2" key="1">
    <citation type="submission" date="2016-09" db="EMBL/GenBank/DDBJ databases">
        <title>The complete genome sequences of Rhizobium gallicum, symbiovars gallicum and phaseoli, symbionts associated to common bean (Phaseolus vulgaris).</title>
        <authorList>
            <person name="Bustos P."/>
            <person name="Santamaria R.I."/>
            <person name="Perez-Carrascal O.M."/>
            <person name="Juarez S."/>
            <person name="Lozano L."/>
            <person name="Martinez-Flores I."/>
            <person name="Martinez-Romero E."/>
            <person name="Cevallos M."/>
            <person name="Romero D."/>
            <person name="Davila G."/>
            <person name="Gonzalez V."/>
        </authorList>
    </citation>
    <scope>NUCLEOTIDE SEQUENCE [LARGE SCALE GENOMIC DNA]</scope>
    <source>
        <strain evidence="1 2">IE4872</strain>
        <plasmid evidence="2">prgalie4872d</plasmid>
    </source>
</reference>
<dbReference type="EMBL" id="CP017105">
    <property type="protein sequence ID" value="APO72590.1"/>
    <property type="molecule type" value="Genomic_DNA"/>
</dbReference>
<accession>A0A1L5NXH3</accession>
<evidence type="ECO:0000313" key="2">
    <source>
        <dbReference type="Proteomes" id="UP000184749"/>
    </source>
</evidence>
<protein>
    <submittedName>
        <fullName evidence="1">Uncharacterized protein</fullName>
    </submittedName>
</protein>
<proteinExistence type="predicted"/>
<sequence length="75" mass="8181">MATGYPVGGWSRRPYNLSWSCWAAKVQTGDKPLDTKWGTLGLAESLCTDIGRFLVAARYGTNLKSTENTIVGLDN</sequence>